<evidence type="ECO:0000313" key="3">
    <source>
        <dbReference type="Proteomes" id="UP000265691"/>
    </source>
</evidence>
<name>A0A3A1Y4R9_9GAMM</name>
<dbReference type="AlphaFoldDB" id="A0A3A1Y4R9"/>
<proteinExistence type="predicted"/>
<keyword evidence="3" id="KW-1185">Reference proteome</keyword>
<reference evidence="2 3" key="1">
    <citation type="submission" date="2017-08" db="EMBL/GenBank/DDBJ databases">
        <title>Reclassification of Bisgaard taxon 37 and 44.</title>
        <authorList>
            <person name="Christensen H."/>
        </authorList>
    </citation>
    <scope>NUCLEOTIDE SEQUENCE [LARGE SCALE GENOMIC DNA]</scope>
    <source>
        <strain evidence="2 3">B96_3</strain>
    </source>
</reference>
<dbReference type="RefSeq" id="WP_119525285.1">
    <property type="nucleotide sequence ID" value="NZ_NRHC01000061.1"/>
</dbReference>
<evidence type="ECO:0000313" key="2">
    <source>
        <dbReference type="EMBL" id="RIY32289.1"/>
    </source>
</evidence>
<feature type="signal peptide" evidence="1">
    <location>
        <begin position="1"/>
        <end position="19"/>
    </location>
</feature>
<keyword evidence="1" id="KW-0732">Signal</keyword>
<dbReference type="EMBL" id="NRHC01000061">
    <property type="protein sequence ID" value="RIY32289.1"/>
    <property type="molecule type" value="Genomic_DNA"/>
</dbReference>
<comment type="caution">
    <text evidence="2">The sequence shown here is derived from an EMBL/GenBank/DDBJ whole genome shotgun (WGS) entry which is preliminary data.</text>
</comment>
<organism evidence="2 3">
    <name type="scientific">Psittacicella hinzii</name>
    <dbReference type="NCBI Taxonomy" id="2028575"/>
    <lineage>
        <taxon>Bacteria</taxon>
        <taxon>Pseudomonadati</taxon>
        <taxon>Pseudomonadota</taxon>
        <taxon>Gammaproteobacteria</taxon>
        <taxon>Pasteurellales</taxon>
        <taxon>Psittacicellaceae</taxon>
        <taxon>Psittacicella</taxon>
    </lineage>
</organism>
<protein>
    <submittedName>
        <fullName evidence="2">Uncharacterized protein</fullName>
    </submittedName>
</protein>
<accession>A0A3A1Y4R9</accession>
<dbReference type="Proteomes" id="UP000265691">
    <property type="component" value="Unassembled WGS sequence"/>
</dbReference>
<feature type="chain" id="PRO_5017221848" evidence="1">
    <location>
        <begin position="20"/>
        <end position="171"/>
    </location>
</feature>
<sequence>MHKIVASLLLGISATSVLATSAEERLHNLVTAHAQYTNVASEFTVKSLLGVYHGSTISFSQYQQLLLQNFYTPLEQQSSLEAFLQIRQACQAVKDDFGLDTLVEVDRKYLQICSKTEMIYQLSGGTDEFAKAYDTALSTGDFTNLPTYQYYEESEIFSRLKSKLEISVTKS</sequence>
<evidence type="ECO:0000256" key="1">
    <source>
        <dbReference type="SAM" id="SignalP"/>
    </source>
</evidence>
<gene>
    <name evidence="2" type="ORF">CKF54_05110</name>
</gene>